<organism evidence="3 4">
    <name type="scientific">Enterococcus phage vB_EfaS_AL3</name>
    <dbReference type="NCBI Taxonomy" id="2175687"/>
    <lineage>
        <taxon>Viruses</taxon>
        <taxon>Duplodnaviria</taxon>
        <taxon>Heunggongvirae</taxon>
        <taxon>Uroviricota</taxon>
        <taxon>Caudoviricetes</taxon>
        <taxon>Efquatrovirus</taxon>
        <taxon>Efquatrovirus AL3</taxon>
    </lineage>
</organism>
<keyword evidence="3" id="KW-0255">Endonuclease</keyword>
<dbReference type="EMBL" id="MH203383">
    <property type="protein sequence ID" value="AWH15200.1"/>
    <property type="molecule type" value="Genomic_DNA"/>
</dbReference>
<keyword evidence="3" id="KW-0378">Hydrolase</keyword>
<dbReference type="SUPFAM" id="SSF54060">
    <property type="entry name" value="His-Me finger endonucleases"/>
    <property type="match status" value="1"/>
</dbReference>
<feature type="domain" description="HNH nuclease" evidence="2">
    <location>
        <begin position="77"/>
        <end position="105"/>
    </location>
</feature>
<dbReference type="InterPro" id="IPR003615">
    <property type="entry name" value="HNH_nuc"/>
</dbReference>
<evidence type="ECO:0000313" key="3">
    <source>
        <dbReference type="EMBL" id="AWH15200.1"/>
    </source>
</evidence>
<proteinExistence type="predicted"/>
<dbReference type="InterPro" id="IPR044925">
    <property type="entry name" value="His-Me_finger_sf"/>
</dbReference>
<name>A0A2S1PF70_9CAUD</name>
<dbReference type="InterPro" id="IPR010902">
    <property type="entry name" value="NUMOD4"/>
</dbReference>
<dbReference type="Proteomes" id="UP000246444">
    <property type="component" value="Segment"/>
</dbReference>
<dbReference type="GO" id="GO:0016788">
    <property type="term" value="F:hydrolase activity, acting on ester bonds"/>
    <property type="evidence" value="ECO:0007669"/>
    <property type="project" value="InterPro"/>
</dbReference>
<feature type="domain" description="NUMOD4" evidence="1">
    <location>
        <begin position="9"/>
        <end position="51"/>
    </location>
</feature>
<dbReference type="Pfam" id="PF13392">
    <property type="entry name" value="HNH_3"/>
    <property type="match status" value="1"/>
</dbReference>
<evidence type="ECO:0000259" key="2">
    <source>
        <dbReference type="Pfam" id="PF13392"/>
    </source>
</evidence>
<accession>A0A2S1PF70</accession>
<dbReference type="Pfam" id="PF07463">
    <property type="entry name" value="NUMOD4"/>
    <property type="match status" value="1"/>
</dbReference>
<reference evidence="3 4" key="1">
    <citation type="submission" date="2018-04" db="EMBL/GenBank/DDBJ databases">
        <title>Complete genome sequence analysis of the novel Enterococcus faecalis phage vB_EfaS_AL3.</title>
        <authorList>
            <person name="Yuan Y."/>
        </authorList>
    </citation>
    <scope>NUCLEOTIDE SEQUENCE [LARGE SCALE GENOMIC DNA]</scope>
</reference>
<keyword evidence="3" id="KW-0540">Nuclease</keyword>
<keyword evidence="4" id="KW-1185">Reference proteome</keyword>
<gene>
    <name evidence="3" type="ORF">vBEfaSAL3_23</name>
</gene>
<protein>
    <submittedName>
        <fullName evidence="3">Putative HNH endonuclease</fullName>
    </submittedName>
</protein>
<evidence type="ECO:0000313" key="4">
    <source>
        <dbReference type="Proteomes" id="UP000246444"/>
    </source>
</evidence>
<dbReference type="GO" id="GO:0004519">
    <property type="term" value="F:endonuclease activity"/>
    <property type="evidence" value="ECO:0007669"/>
    <property type="project" value="UniProtKB-KW"/>
</dbReference>
<dbReference type="Gene3D" id="3.90.75.20">
    <property type="match status" value="1"/>
</dbReference>
<evidence type="ECO:0000259" key="1">
    <source>
        <dbReference type="Pfam" id="PF07463"/>
    </source>
</evidence>
<sequence length="138" mass="16028">MSKTILTNEVWCTVNNFDYYSISNYGRLKNKHGRVLKPRLQNSGYYFYSLYDGRGRNHQTQVTCHKLVATHFINVIEGYDINHIDGNKLNNHVSNLEYITHSDNAKHAYAIGINKGARGFKHPKPFNYNMNLKVLSYN</sequence>